<comment type="caution">
    <text evidence="1">The sequence shown here is derived from an EMBL/GenBank/DDBJ whole genome shotgun (WGS) entry which is preliminary data.</text>
</comment>
<proteinExistence type="predicted"/>
<dbReference type="EMBL" id="BDQI01000062">
    <property type="protein sequence ID" value="GAX58710.1"/>
    <property type="molecule type" value="Genomic_DNA"/>
</dbReference>
<evidence type="ECO:0000313" key="1">
    <source>
        <dbReference type="EMBL" id="GAX58710.1"/>
    </source>
</evidence>
<name>A0A286PGN1_STROL</name>
<dbReference type="Proteomes" id="UP000217446">
    <property type="component" value="Unassembled WGS sequence"/>
</dbReference>
<accession>A0A286PGN1</accession>
<dbReference type="RefSeq" id="WP_067385675.1">
    <property type="nucleotide sequence ID" value="NZ_BDQI01000062.1"/>
</dbReference>
<evidence type="ECO:0000313" key="2">
    <source>
        <dbReference type="Proteomes" id="UP000217446"/>
    </source>
</evidence>
<dbReference type="STRING" id="1963.AQJ27_50365"/>
<keyword evidence="2" id="KW-1185">Reference proteome</keyword>
<sequence length="65" mass="7657">MEYIDERPDEPALWRRFYRLWQPYEAELRRELGDDQAAREAELVLPRLATREALAVTLRRPSGGG</sequence>
<protein>
    <submittedName>
        <fullName evidence="1">Uncharacterized protein</fullName>
    </submittedName>
</protein>
<gene>
    <name evidence="1" type="ORF">SO3561_10285</name>
</gene>
<organism evidence="1 2">
    <name type="scientific">Streptomyces olivochromogenes</name>
    <dbReference type="NCBI Taxonomy" id="1963"/>
    <lineage>
        <taxon>Bacteria</taxon>
        <taxon>Bacillati</taxon>
        <taxon>Actinomycetota</taxon>
        <taxon>Actinomycetes</taxon>
        <taxon>Kitasatosporales</taxon>
        <taxon>Streptomycetaceae</taxon>
        <taxon>Streptomyces</taxon>
    </lineage>
</organism>
<reference evidence="2" key="1">
    <citation type="submission" date="2017-05" db="EMBL/GenBank/DDBJ databases">
        <title>Streptomyces olivochromogenes NBRC 3561 whole genome shotgun sequence.</title>
        <authorList>
            <person name="Dohra H."/>
            <person name="Kodani S."/>
        </authorList>
    </citation>
    <scope>NUCLEOTIDE SEQUENCE [LARGE SCALE GENOMIC DNA]</scope>
    <source>
        <strain evidence="2">NBRC 3561</strain>
    </source>
</reference>
<dbReference type="AlphaFoldDB" id="A0A286PGN1"/>